<dbReference type="VEuPathDB" id="FungiDB:PEXP_034250"/>
<dbReference type="Pfam" id="PF02353">
    <property type="entry name" value="CMAS"/>
    <property type="match status" value="1"/>
</dbReference>
<accession>A0A0A2JCX3</accession>
<keyword evidence="2" id="KW-1185">Reference proteome</keyword>
<dbReference type="EMBL" id="JQFZ01000252">
    <property type="protein sequence ID" value="KGO53194.1"/>
    <property type="molecule type" value="Genomic_DNA"/>
</dbReference>
<organism evidence="1 2">
    <name type="scientific">Penicillium expansum</name>
    <name type="common">Blue mold rot fungus</name>
    <dbReference type="NCBI Taxonomy" id="27334"/>
    <lineage>
        <taxon>Eukaryota</taxon>
        <taxon>Fungi</taxon>
        <taxon>Dikarya</taxon>
        <taxon>Ascomycota</taxon>
        <taxon>Pezizomycotina</taxon>
        <taxon>Eurotiomycetes</taxon>
        <taxon>Eurotiomycetidae</taxon>
        <taxon>Eurotiales</taxon>
        <taxon>Aspergillaceae</taxon>
        <taxon>Penicillium</taxon>
    </lineage>
</organism>
<dbReference type="GeneID" id="27678530"/>
<dbReference type="SUPFAM" id="SSF53335">
    <property type="entry name" value="S-adenosyl-L-methionine-dependent methyltransferases"/>
    <property type="match status" value="1"/>
</dbReference>
<name>A0A0A2JCX3_PENEN</name>
<dbReference type="RefSeq" id="XP_016595833.1">
    <property type="nucleotide sequence ID" value="XM_016743111.1"/>
</dbReference>
<dbReference type="STRING" id="27334.A0A0A2JCX3"/>
<gene>
    <name evidence="1" type="ORF">PEX2_058370</name>
</gene>
<dbReference type="AlphaFoldDB" id="A0A0A2JCX3"/>
<dbReference type="InterPro" id="IPR029063">
    <property type="entry name" value="SAM-dependent_MTases_sf"/>
</dbReference>
<proteinExistence type="predicted"/>
<evidence type="ECO:0000313" key="2">
    <source>
        <dbReference type="Proteomes" id="UP000030143"/>
    </source>
</evidence>
<evidence type="ECO:0000313" key="1">
    <source>
        <dbReference type="EMBL" id="KGO53194.1"/>
    </source>
</evidence>
<reference evidence="1 2" key="1">
    <citation type="journal article" date="2015" name="Mol. Plant Microbe Interact.">
        <title>Genome, transcriptome, and functional analyses of Penicillium expansum provide new insights into secondary metabolism and pathogenicity.</title>
        <authorList>
            <person name="Ballester A.R."/>
            <person name="Marcet-Houben M."/>
            <person name="Levin E."/>
            <person name="Sela N."/>
            <person name="Selma-Lazaro C."/>
            <person name="Carmona L."/>
            <person name="Wisniewski M."/>
            <person name="Droby S."/>
            <person name="Gonzalez-Candelas L."/>
            <person name="Gabaldon T."/>
        </authorList>
    </citation>
    <scope>NUCLEOTIDE SEQUENCE [LARGE SCALE GENOMIC DNA]</scope>
    <source>
        <strain evidence="1 2">MD-8</strain>
    </source>
</reference>
<dbReference type="Proteomes" id="UP000030143">
    <property type="component" value="Unassembled WGS sequence"/>
</dbReference>
<dbReference type="OrthoDB" id="540004at2759"/>
<comment type="caution">
    <text evidence="1">The sequence shown here is derived from an EMBL/GenBank/DDBJ whole genome shotgun (WGS) entry which is preliminary data.</text>
</comment>
<protein>
    <submittedName>
        <fullName evidence="1">Mycolic acid cyclopropane synthase</fullName>
    </submittedName>
</protein>
<sequence length="194" mass="21928">MEPAGDEQPLIDNNPMLQSYYCSIESRIGYRLILGGPRHFGYYSRDTWLPFPLSHALRAMEDKLEALLDLGRGAYVLDARCGVCHVAIHLATKYGLKVQGIDIIDHHIVKARRNIAHSGLPEGQVAIRKMDYHHLDGFAGRLTASTQWKPLSTLQSLRTRYAISFGSYVLEGALRCSNMITVHSRMPKRQRLIL</sequence>
<dbReference type="PhylomeDB" id="A0A0A2JCX3"/>
<dbReference type="Gene3D" id="3.40.50.150">
    <property type="entry name" value="Vaccinia Virus protein VP39"/>
    <property type="match status" value="1"/>
</dbReference>
<dbReference type="HOGENOM" id="CLU_1402874_0_0_1"/>